<sequence>MGKEDYKEEITKLINACDNLHWLECIYAYVKKLLR</sequence>
<name>A0A8S5RNM6_9VIRU</name>
<reference evidence="1" key="1">
    <citation type="journal article" date="2021" name="Proc. Natl. Acad. Sci. U.S.A.">
        <title>A Catalog of Tens of Thousands of Viruses from Human Metagenomes Reveals Hidden Associations with Chronic Diseases.</title>
        <authorList>
            <person name="Tisza M.J."/>
            <person name="Buck C.B."/>
        </authorList>
    </citation>
    <scope>NUCLEOTIDE SEQUENCE</scope>
    <source>
        <strain evidence="1">CtFlR8</strain>
    </source>
</reference>
<accession>A0A8S5RNM6</accession>
<dbReference type="EMBL" id="BK059128">
    <property type="protein sequence ID" value="DAE32754.1"/>
    <property type="molecule type" value="Genomic_DNA"/>
</dbReference>
<protein>
    <submittedName>
        <fullName evidence="1">Uncharacterized protein</fullName>
    </submittedName>
</protein>
<evidence type="ECO:0000313" key="1">
    <source>
        <dbReference type="EMBL" id="DAE32754.1"/>
    </source>
</evidence>
<proteinExistence type="predicted"/>
<organism evidence="1">
    <name type="scientific">virus sp. ctFlR8</name>
    <dbReference type="NCBI Taxonomy" id="2825811"/>
    <lineage>
        <taxon>Viruses</taxon>
    </lineage>
</organism>